<evidence type="ECO:0000256" key="1">
    <source>
        <dbReference type="ARBA" id="ARBA00001946"/>
    </source>
</evidence>
<evidence type="ECO:0000256" key="3">
    <source>
        <dbReference type="RuleBase" id="RU003476"/>
    </source>
</evidence>
<dbReference type="Proteomes" id="UP000244940">
    <property type="component" value="Unassembled WGS sequence"/>
</dbReference>
<evidence type="ECO:0000313" key="6">
    <source>
        <dbReference type="Proteomes" id="UP000244940"/>
    </source>
</evidence>
<dbReference type="CDD" id="cd04673">
    <property type="entry name" value="NUDIX_ADPRase"/>
    <property type="match status" value="1"/>
</dbReference>
<comment type="similarity">
    <text evidence="3">Belongs to the Nudix hydrolase family.</text>
</comment>
<accession>A0A2U2CJ63</accession>
<dbReference type="Pfam" id="PF00293">
    <property type="entry name" value="NUDIX"/>
    <property type="match status" value="1"/>
</dbReference>
<dbReference type="EMBL" id="QEYD01000001">
    <property type="protein sequence ID" value="PWE31933.1"/>
    <property type="molecule type" value="Genomic_DNA"/>
</dbReference>
<gene>
    <name evidence="5" type="ORF">C4N9_00780</name>
</gene>
<dbReference type="GO" id="GO:0016787">
    <property type="term" value="F:hydrolase activity"/>
    <property type="evidence" value="ECO:0007669"/>
    <property type="project" value="UniProtKB-KW"/>
</dbReference>
<comment type="caution">
    <text evidence="5">The sequence shown here is derived from an EMBL/GenBank/DDBJ whole genome shotgun (WGS) entry which is preliminary data.</text>
</comment>
<sequence length="149" mass="15680">MPNPPTPDHPIPAVLAIVIRGDDILLVRRANPPDAGLWGFPGGKIDPGETLHTAALRELHEETGVTARARQVVTALDAFDRDEAGTLRRHFILIAVLCDWIAGEPVAGDDALDACWVDLTGLPTSGLPLSRDVAEVAAQAAALRTEGGA</sequence>
<proteinExistence type="inferred from homology"/>
<evidence type="ECO:0000259" key="4">
    <source>
        <dbReference type="PROSITE" id="PS51462"/>
    </source>
</evidence>
<protein>
    <submittedName>
        <fullName evidence="5">ADP-ribose pyrophosphatase</fullName>
    </submittedName>
</protein>
<evidence type="ECO:0000313" key="5">
    <source>
        <dbReference type="EMBL" id="PWE31933.1"/>
    </source>
</evidence>
<dbReference type="AlphaFoldDB" id="A0A2U2CJ63"/>
<organism evidence="5 6">
    <name type="scientific">Pararhodobacter marinus</name>
    <dbReference type="NCBI Taxonomy" id="2184063"/>
    <lineage>
        <taxon>Bacteria</taxon>
        <taxon>Pseudomonadati</taxon>
        <taxon>Pseudomonadota</taxon>
        <taxon>Alphaproteobacteria</taxon>
        <taxon>Rhodobacterales</taxon>
        <taxon>Paracoccaceae</taxon>
        <taxon>Pararhodobacter</taxon>
    </lineage>
</organism>
<dbReference type="InterPro" id="IPR020084">
    <property type="entry name" value="NUDIX_hydrolase_CS"/>
</dbReference>
<dbReference type="RefSeq" id="WP_109531733.1">
    <property type="nucleotide sequence ID" value="NZ_QEYD01000001.1"/>
</dbReference>
<dbReference type="PANTHER" id="PTHR43736:SF1">
    <property type="entry name" value="DIHYDRONEOPTERIN TRIPHOSPHATE DIPHOSPHATASE"/>
    <property type="match status" value="1"/>
</dbReference>
<comment type="cofactor">
    <cofactor evidence="1">
        <name>Mg(2+)</name>
        <dbReference type="ChEBI" id="CHEBI:18420"/>
    </cofactor>
</comment>
<dbReference type="PROSITE" id="PS51462">
    <property type="entry name" value="NUDIX"/>
    <property type="match status" value="1"/>
</dbReference>
<dbReference type="InterPro" id="IPR000086">
    <property type="entry name" value="NUDIX_hydrolase_dom"/>
</dbReference>
<evidence type="ECO:0000256" key="2">
    <source>
        <dbReference type="ARBA" id="ARBA00022801"/>
    </source>
</evidence>
<dbReference type="InterPro" id="IPR020476">
    <property type="entry name" value="Nudix_hydrolase"/>
</dbReference>
<dbReference type="InterPro" id="IPR015797">
    <property type="entry name" value="NUDIX_hydrolase-like_dom_sf"/>
</dbReference>
<keyword evidence="6" id="KW-1185">Reference proteome</keyword>
<reference evidence="5 6" key="1">
    <citation type="submission" date="2018-05" db="EMBL/GenBank/DDBJ databases">
        <title>Pararhodobacter marina sp. nov., isolated from deep-sea water of the Indian Ocean.</title>
        <authorList>
            <person name="Lai Q.Sr."/>
            <person name="Liu X."/>
            <person name="Shao Z."/>
        </authorList>
    </citation>
    <scope>NUCLEOTIDE SEQUENCE [LARGE SCALE GENOMIC DNA]</scope>
    <source>
        <strain evidence="5 6">CIC4N-9</strain>
    </source>
</reference>
<dbReference type="Gene3D" id="3.90.79.10">
    <property type="entry name" value="Nucleoside Triphosphate Pyrophosphohydrolase"/>
    <property type="match status" value="1"/>
</dbReference>
<dbReference type="PROSITE" id="PS00893">
    <property type="entry name" value="NUDIX_BOX"/>
    <property type="match status" value="1"/>
</dbReference>
<dbReference type="PANTHER" id="PTHR43736">
    <property type="entry name" value="ADP-RIBOSE PYROPHOSPHATASE"/>
    <property type="match status" value="1"/>
</dbReference>
<dbReference type="OrthoDB" id="9761969at2"/>
<name>A0A2U2CJ63_9RHOB</name>
<dbReference type="SUPFAM" id="SSF55811">
    <property type="entry name" value="Nudix"/>
    <property type="match status" value="1"/>
</dbReference>
<dbReference type="GeneID" id="94363411"/>
<keyword evidence="2 3" id="KW-0378">Hydrolase</keyword>
<feature type="domain" description="Nudix hydrolase" evidence="4">
    <location>
        <begin position="9"/>
        <end position="141"/>
    </location>
</feature>
<dbReference type="PRINTS" id="PR00502">
    <property type="entry name" value="NUDIXFAMILY"/>
</dbReference>